<evidence type="ECO:0008006" key="3">
    <source>
        <dbReference type="Google" id="ProtNLM"/>
    </source>
</evidence>
<protein>
    <recommendedName>
        <fullName evidence="3">TnpV protein</fullName>
    </recommendedName>
</protein>
<dbReference type="OrthoDB" id="9797564at2"/>
<dbReference type="STRING" id="166486.ERS852572_01330"/>
<proteinExistence type="predicted"/>
<gene>
    <name evidence="1" type="ORF">ERS852572_01330</name>
</gene>
<evidence type="ECO:0000313" key="2">
    <source>
        <dbReference type="Proteomes" id="UP000095350"/>
    </source>
</evidence>
<reference evidence="1 2" key="1">
    <citation type="submission" date="2015-09" db="EMBL/GenBank/DDBJ databases">
        <authorList>
            <consortium name="Pathogen Informatics"/>
        </authorList>
    </citation>
    <scope>NUCLEOTIDE SEQUENCE [LARGE SCALE GENOMIC DNA]</scope>
    <source>
        <strain evidence="1 2">2789STDY5834960</strain>
    </source>
</reference>
<sequence length="115" mass="13657">MNITYEKNGDYLIPNLISDPEPEGELRKFGLMKRHYLKEHRSGIYQAMLLSGKLKEHLLMMQEQAETQFDLLVKQMAEQEGVTEHLKEKNQMLWVQRMNNIRERAEEIVRATLLQ</sequence>
<dbReference type="PaxDb" id="166486-ERS852572_01330"/>
<dbReference type="Pfam" id="PF14198">
    <property type="entry name" value="TnpV"/>
    <property type="match status" value="1"/>
</dbReference>
<dbReference type="AlphaFoldDB" id="A0A173T4L3"/>
<name>A0A173T4L3_9FIRM</name>
<evidence type="ECO:0000313" key="1">
    <source>
        <dbReference type="EMBL" id="CUM96969.1"/>
    </source>
</evidence>
<accession>A0A173T4L3</accession>
<dbReference type="InterPro" id="IPR026989">
    <property type="entry name" value="TnpV"/>
</dbReference>
<dbReference type="EMBL" id="CYXZ01000008">
    <property type="protein sequence ID" value="CUM96969.1"/>
    <property type="molecule type" value="Genomic_DNA"/>
</dbReference>
<organism evidence="1 2">
    <name type="scientific">Roseburia intestinalis</name>
    <dbReference type="NCBI Taxonomy" id="166486"/>
    <lineage>
        <taxon>Bacteria</taxon>
        <taxon>Bacillati</taxon>
        <taxon>Bacillota</taxon>
        <taxon>Clostridia</taxon>
        <taxon>Lachnospirales</taxon>
        <taxon>Lachnospiraceae</taxon>
        <taxon>Roseburia</taxon>
    </lineage>
</organism>
<dbReference type="Proteomes" id="UP000095350">
    <property type="component" value="Unassembled WGS sequence"/>
</dbReference>
<dbReference type="RefSeq" id="WP_055193860.1">
    <property type="nucleotide sequence ID" value="NZ_CABIYH010000008.1"/>
</dbReference>